<organism evidence="1">
    <name type="scientific">Octopus bimaculoides</name>
    <name type="common">California two-spotted octopus</name>
    <dbReference type="NCBI Taxonomy" id="37653"/>
    <lineage>
        <taxon>Eukaryota</taxon>
        <taxon>Metazoa</taxon>
        <taxon>Spiralia</taxon>
        <taxon>Lophotrochozoa</taxon>
        <taxon>Mollusca</taxon>
        <taxon>Cephalopoda</taxon>
        <taxon>Coleoidea</taxon>
        <taxon>Octopodiformes</taxon>
        <taxon>Octopoda</taxon>
        <taxon>Incirrata</taxon>
        <taxon>Octopodidae</taxon>
        <taxon>Octopus</taxon>
    </lineage>
</organism>
<reference evidence="1" key="1">
    <citation type="submission" date="2015-07" db="EMBL/GenBank/DDBJ databases">
        <title>MeaNS - Measles Nucleotide Surveillance Program.</title>
        <authorList>
            <person name="Tran T."/>
            <person name="Druce J."/>
        </authorList>
    </citation>
    <scope>NUCLEOTIDE SEQUENCE</scope>
    <source>
        <strain evidence="1">UCB-OBI-ISO-001</strain>
        <tissue evidence="1">Gonad</tissue>
    </source>
</reference>
<evidence type="ECO:0000313" key="1">
    <source>
        <dbReference type="EMBL" id="KOF95582.1"/>
    </source>
</evidence>
<accession>A0A0L8I296</accession>
<dbReference type="AlphaFoldDB" id="A0A0L8I296"/>
<proteinExistence type="predicted"/>
<gene>
    <name evidence="1" type="ORF">OCBIM_22037910mg</name>
</gene>
<protein>
    <submittedName>
        <fullName evidence="1">Uncharacterized protein</fullName>
    </submittedName>
</protein>
<name>A0A0L8I296_OCTBM</name>
<sequence>MHTHPYSLCLTRPGKNPAISQNVVVSKHAQVFFESASGLLQHEELAADERYGQENAAIT</sequence>
<dbReference type="EMBL" id="KQ416715">
    <property type="protein sequence ID" value="KOF95582.1"/>
    <property type="molecule type" value="Genomic_DNA"/>
</dbReference>